<sequence length="36" mass="4122">MRSTNAQKNRASQPGFTFYQLIKVTVRSKDLHPFGP</sequence>
<gene>
    <name evidence="1" type="ORF">SAMN05444394_0677</name>
</gene>
<protein>
    <submittedName>
        <fullName evidence="1">Uncharacterized protein</fullName>
    </submittedName>
</protein>
<dbReference type="Proteomes" id="UP000185221">
    <property type="component" value="Unassembled WGS sequence"/>
</dbReference>
<dbReference type="AlphaFoldDB" id="A0A1N6DC18"/>
<keyword evidence="2" id="KW-1185">Reference proteome</keyword>
<name>A0A1N6DC18_9BACT</name>
<evidence type="ECO:0000313" key="2">
    <source>
        <dbReference type="Proteomes" id="UP000185221"/>
    </source>
</evidence>
<organism evidence="1 2">
    <name type="scientific">Algoriphagus halophilus</name>
    <dbReference type="NCBI Taxonomy" id="226505"/>
    <lineage>
        <taxon>Bacteria</taxon>
        <taxon>Pseudomonadati</taxon>
        <taxon>Bacteroidota</taxon>
        <taxon>Cytophagia</taxon>
        <taxon>Cytophagales</taxon>
        <taxon>Cyclobacteriaceae</taxon>
        <taxon>Algoriphagus</taxon>
    </lineage>
</organism>
<proteinExistence type="predicted"/>
<dbReference type="EMBL" id="FSRC01000001">
    <property type="protein sequence ID" value="SIN68287.1"/>
    <property type="molecule type" value="Genomic_DNA"/>
</dbReference>
<reference evidence="2" key="1">
    <citation type="submission" date="2016-11" db="EMBL/GenBank/DDBJ databases">
        <authorList>
            <person name="Varghese N."/>
            <person name="Submissions S."/>
        </authorList>
    </citation>
    <scope>NUCLEOTIDE SEQUENCE [LARGE SCALE GENOMIC DNA]</scope>
    <source>
        <strain evidence="2">DSM 15292</strain>
    </source>
</reference>
<accession>A0A1N6DC18</accession>
<evidence type="ECO:0000313" key="1">
    <source>
        <dbReference type="EMBL" id="SIN68287.1"/>
    </source>
</evidence>